<dbReference type="PANTHER" id="PTHR31331">
    <property type="entry name" value="LCCL DOMAIN PROTEIN (AFU_ORTHOLOGUE AFUA_5G08630)"/>
    <property type="match status" value="1"/>
</dbReference>
<keyword evidence="1" id="KW-1133">Transmembrane helix</keyword>
<sequence>MPEMEAHSARWRRPAVDEEGFRLLRSSETRTFDYDEERTPAKPSMPTEPRRRRFICLPRWSSGPREPRHLAVRPLFPLFQQWPVNILDRLPSAVRVFFVAVFFLVWIAAFSYPLASAHRPFLDGDEEYVRNLDCDDTLWSPNACGIDGELCRPFTESHFSFRCPANCARATAPGPHPVGPHDAAGLPLVVGSNPFRADSYICSAAIHALVASDERGGCGRVTRVGKHDTYAAIESNGVSSIEFDSHFPFSFTVSPDLDVPCDAHLDPRSWLFTTSTFFLGLFSLFVTSPAWQFFVAFVAVFAHVALVSDPATVSYRSTAVLPERVSGLLHGLFPAIFVAVVIYKTCVKRTLAGLTAQLEKTILWTGGMWFGAMANYTLDWFPLDSIPVYELAGIDKTTFLIAAVVAIIGFLVSWHLYCLWLEGRLEKYLLLYPAALLALLFLDWLPGGGLDLHLYHYAIALILIPVTATQTRLSLLNQGILLGLFIHDIARYGFRPSLSQALP</sequence>
<feature type="transmembrane region" description="Helical" evidence="1">
    <location>
        <begin position="92"/>
        <end position="112"/>
    </location>
</feature>
<dbReference type="SUPFAM" id="SSF69848">
    <property type="entry name" value="LCCL domain"/>
    <property type="match status" value="1"/>
</dbReference>
<evidence type="ECO:0000313" key="3">
    <source>
        <dbReference type="EMBL" id="CAI4215476.1"/>
    </source>
</evidence>
<gene>
    <name evidence="3" type="ORF">PPNO1_LOCUS5187</name>
</gene>
<feature type="domain" description="LCCL" evidence="2">
    <location>
        <begin position="189"/>
        <end position="241"/>
    </location>
</feature>
<dbReference type="SMART" id="SM00603">
    <property type="entry name" value="LCCL"/>
    <property type="match status" value="1"/>
</dbReference>
<dbReference type="Proteomes" id="UP000838763">
    <property type="component" value="Unassembled WGS sequence"/>
</dbReference>
<accession>A0A9P1H3S1</accession>
<evidence type="ECO:0000259" key="2">
    <source>
        <dbReference type="PROSITE" id="PS50820"/>
    </source>
</evidence>
<feature type="transmembrane region" description="Helical" evidence="1">
    <location>
        <begin position="277"/>
        <end position="307"/>
    </location>
</feature>
<keyword evidence="4" id="KW-1185">Reference proteome</keyword>
<dbReference type="InterPro" id="IPR051957">
    <property type="entry name" value="CRISP-LCCL_domain"/>
</dbReference>
<name>A0A9P1H3S1_9PEZI</name>
<feature type="transmembrane region" description="Helical" evidence="1">
    <location>
        <begin position="327"/>
        <end position="346"/>
    </location>
</feature>
<dbReference type="EMBL" id="CALLCH030000012">
    <property type="protein sequence ID" value="CAI4215476.1"/>
    <property type="molecule type" value="Genomic_DNA"/>
</dbReference>
<keyword evidence="1" id="KW-0812">Transmembrane</keyword>
<dbReference type="InterPro" id="IPR036609">
    <property type="entry name" value="LCCL_sf"/>
</dbReference>
<feature type="transmembrane region" description="Helical" evidence="1">
    <location>
        <begin position="429"/>
        <end position="446"/>
    </location>
</feature>
<evidence type="ECO:0000256" key="1">
    <source>
        <dbReference type="SAM" id="Phobius"/>
    </source>
</evidence>
<dbReference type="OrthoDB" id="441660at2759"/>
<feature type="transmembrane region" description="Helical" evidence="1">
    <location>
        <begin position="398"/>
        <end position="417"/>
    </location>
</feature>
<reference evidence="3" key="1">
    <citation type="submission" date="2022-11" db="EMBL/GenBank/DDBJ databases">
        <authorList>
            <person name="Scott C."/>
            <person name="Bruce N."/>
        </authorList>
    </citation>
    <scope>NUCLEOTIDE SEQUENCE</scope>
</reference>
<dbReference type="AlphaFoldDB" id="A0A9P1H3S1"/>
<proteinExistence type="predicted"/>
<dbReference type="Pfam" id="PF03815">
    <property type="entry name" value="LCCL"/>
    <property type="match status" value="1"/>
</dbReference>
<feature type="transmembrane region" description="Helical" evidence="1">
    <location>
        <begin position="452"/>
        <end position="468"/>
    </location>
</feature>
<dbReference type="PROSITE" id="PS50820">
    <property type="entry name" value="LCCL"/>
    <property type="match status" value="1"/>
</dbReference>
<protein>
    <recommendedName>
        <fullName evidence="2">LCCL domain-containing protein</fullName>
    </recommendedName>
</protein>
<dbReference type="InterPro" id="IPR004043">
    <property type="entry name" value="LCCL"/>
</dbReference>
<organism evidence="3 4">
    <name type="scientific">Parascedosporium putredinis</name>
    <dbReference type="NCBI Taxonomy" id="1442378"/>
    <lineage>
        <taxon>Eukaryota</taxon>
        <taxon>Fungi</taxon>
        <taxon>Dikarya</taxon>
        <taxon>Ascomycota</taxon>
        <taxon>Pezizomycotina</taxon>
        <taxon>Sordariomycetes</taxon>
        <taxon>Hypocreomycetidae</taxon>
        <taxon>Microascales</taxon>
        <taxon>Microascaceae</taxon>
        <taxon>Parascedosporium</taxon>
    </lineage>
</organism>
<comment type="caution">
    <text evidence="3">The sequence shown here is derived from an EMBL/GenBank/DDBJ whole genome shotgun (WGS) entry which is preliminary data.</text>
</comment>
<keyword evidence="1" id="KW-0472">Membrane</keyword>
<dbReference type="Gene3D" id="2.170.130.20">
    <property type="entry name" value="LCCL-like domain"/>
    <property type="match status" value="1"/>
</dbReference>
<evidence type="ECO:0000313" key="4">
    <source>
        <dbReference type="Proteomes" id="UP000838763"/>
    </source>
</evidence>
<dbReference type="PANTHER" id="PTHR31331:SF1">
    <property type="entry name" value="CYSTEINE RICH SECRETORY PROTEIN LCCL DOMAIN CONTAINING 2"/>
    <property type="match status" value="1"/>
</dbReference>
<feature type="transmembrane region" description="Helical" evidence="1">
    <location>
        <begin position="358"/>
        <end position="378"/>
    </location>
</feature>